<keyword evidence="2 4" id="KW-0195">Cyclin</keyword>
<feature type="compositionally biased region" description="Low complexity" evidence="5">
    <location>
        <begin position="130"/>
        <end position="147"/>
    </location>
</feature>
<evidence type="ECO:0000313" key="9">
    <source>
        <dbReference type="Proteomes" id="UP001141327"/>
    </source>
</evidence>
<comment type="caution">
    <text evidence="8">The sequence shown here is derived from an EMBL/GenBank/DDBJ whole genome shotgun (WGS) entry which is preliminary data.</text>
</comment>
<comment type="similarity">
    <text evidence="4">Belongs to the cyclin family.</text>
</comment>
<feature type="domain" description="Cyclin-like" evidence="6">
    <location>
        <begin position="215"/>
        <end position="299"/>
    </location>
</feature>
<dbReference type="InterPro" id="IPR039361">
    <property type="entry name" value="Cyclin"/>
</dbReference>
<evidence type="ECO:0000259" key="7">
    <source>
        <dbReference type="SMART" id="SM01332"/>
    </source>
</evidence>
<dbReference type="EMBL" id="JAPMOS010000016">
    <property type="protein sequence ID" value="KAJ4459967.1"/>
    <property type="molecule type" value="Genomic_DNA"/>
</dbReference>
<keyword evidence="1" id="KW-0132">Cell division</keyword>
<feature type="compositionally biased region" description="Polar residues" evidence="5">
    <location>
        <begin position="112"/>
        <end position="129"/>
    </location>
</feature>
<sequence>MMMQPRRALGDIGNRISNLQGKFPQDSLKPATARAGTTTTSTFAMPAASARMGFLAGARKPAASVALAGAQPRQPAPISSGTTSLPATSALSSLPTLRSTLPGQMPLPSARFHTSGSVTARPPSTTASLHSAAPTPASSDSSPSPIQPHHILPPVELGNYDDIDLNDAGNPQAVSEYVQDIYEYLMELEQRERVSENFLSIQTEVTDRIRSTLVDYLVDVHMGFQMLPETLFLTVNVLDRFLALKPVAQNKLQMVGITALLVAAKYEETYIPQLKDFVNVTDMTCTKADLIRTERMILSSLKFSLSVPTSLSFLKRYAKAAQADNTIGMLSRFMAELALMDAHISAAYRPSIVAAAAIYHALRCTHNPGWTANLQHYSGYTEADLTPCAHELRELVRRAPTGKLQAVFRKYSQQKYLGVARLCAQEI</sequence>
<reference evidence="8" key="1">
    <citation type="journal article" date="2022" name="bioRxiv">
        <title>Genomics of Preaxostyla Flagellates Illuminates Evolutionary Transitions and the Path Towards Mitochondrial Loss.</title>
        <authorList>
            <person name="Novak L.V.F."/>
            <person name="Treitli S.C."/>
            <person name="Pyrih J."/>
            <person name="Halakuc P."/>
            <person name="Pipaliya S.V."/>
            <person name="Vacek V."/>
            <person name="Brzon O."/>
            <person name="Soukal P."/>
            <person name="Eme L."/>
            <person name="Dacks J.B."/>
            <person name="Karnkowska A."/>
            <person name="Elias M."/>
            <person name="Hampl V."/>
        </authorList>
    </citation>
    <scope>NUCLEOTIDE SEQUENCE</scope>
    <source>
        <strain evidence="8">RCP-MX</strain>
    </source>
</reference>
<evidence type="ECO:0000313" key="8">
    <source>
        <dbReference type="EMBL" id="KAJ4459967.1"/>
    </source>
</evidence>
<organism evidence="8 9">
    <name type="scientific">Paratrimastix pyriformis</name>
    <dbReference type="NCBI Taxonomy" id="342808"/>
    <lineage>
        <taxon>Eukaryota</taxon>
        <taxon>Metamonada</taxon>
        <taxon>Preaxostyla</taxon>
        <taxon>Paratrimastigidae</taxon>
        <taxon>Paratrimastix</taxon>
    </lineage>
</organism>
<evidence type="ECO:0000256" key="5">
    <source>
        <dbReference type="SAM" id="MobiDB-lite"/>
    </source>
</evidence>
<dbReference type="SMART" id="SM00385">
    <property type="entry name" value="CYCLIN"/>
    <property type="match status" value="2"/>
</dbReference>
<dbReference type="Gene3D" id="1.10.472.10">
    <property type="entry name" value="Cyclin-like"/>
    <property type="match status" value="2"/>
</dbReference>
<accession>A0ABQ8UNB7</accession>
<keyword evidence="9" id="KW-1185">Reference proteome</keyword>
<dbReference type="InterPro" id="IPR013763">
    <property type="entry name" value="Cyclin-like_dom"/>
</dbReference>
<feature type="domain" description="Cyclin-like" evidence="6">
    <location>
        <begin position="312"/>
        <end position="394"/>
    </location>
</feature>
<dbReference type="Pfam" id="PF02984">
    <property type="entry name" value="Cyclin_C"/>
    <property type="match status" value="1"/>
</dbReference>
<dbReference type="PROSITE" id="PS00292">
    <property type="entry name" value="CYCLINS"/>
    <property type="match status" value="1"/>
</dbReference>
<evidence type="ECO:0000256" key="4">
    <source>
        <dbReference type="RuleBase" id="RU000383"/>
    </source>
</evidence>
<keyword evidence="3" id="KW-0131">Cell cycle</keyword>
<dbReference type="InterPro" id="IPR048258">
    <property type="entry name" value="Cyclins_cyclin-box"/>
</dbReference>
<dbReference type="PANTHER" id="PTHR10177">
    <property type="entry name" value="CYCLINS"/>
    <property type="match status" value="1"/>
</dbReference>
<dbReference type="InterPro" id="IPR004367">
    <property type="entry name" value="Cyclin_C-dom"/>
</dbReference>
<dbReference type="CDD" id="cd20507">
    <property type="entry name" value="CYCLIN_CCNB1-like_rpt1"/>
    <property type="match status" value="1"/>
</dbReference>
<dbReference type="InterPro" id="IPR006671">
    <property type="entry name" value="Cyclin_N"/>
</dbReference>
<evidence type="ECO:0000256" key="1">
    <source>
        <dbReference type="ARBA" id="ARBA00022618"/>
    </source>
</evidence>
<evidence type="ECO:0000259" key="6">
    <source>
        <dbReference type="SMART" id="SM00385"/>
    </source>
</evidence>
<feature type="region of interest" description="Disordered" evidence="5">
    <location>
        <begin position="96"/>
        <end position="147"/>
    </location>
</feature>
<evidence type="ECO:0000256" key="2">
    <source>
        <dbReference type="ARBA" id="ARBA00023127"/>
    </source>
</evidence>
<dbReference type="Pfam" id="PF00134">
    <property type="entry name" value="Cyclin_N"/>
    <property type="match status" value="1"/>
</dbReference>
<evidence type="ECO:0000256" key="3">
    <source>
        <dbReference type="ARBA" id="ARBA00023306"/>
    </source>
</evidence>
<dbReference type="SMART" id="SM01332">
    <property type="entry name" value="Cyclin_C"/>
    <property type="match status" value="1"/>
</dbReference>
<protein>
    <submittedName>
        <fullName evidence="8">G2/mitotic-specific cyclin-B</fullName>
    </submittedName>
</protein>
<name>A0ABQ8UNB7_9EUKA</name>
<proteinExistence type="inferred from homology"/>
<dbReference type="InterPro" id="IPR036915">
    <property type="entry name" value="Cyclin-like_sf"/>
</dbReference>
<dbReference type="SUPFAM" id="SSF47954">
    <property type="entry name" value="Cyclin-like"/>
    <property type="match status" value="2"/>
</dbReference>
<gene>
    <name evidence="8" type="ORF">PAPYR_4043</name>
</gene>
<dbReference type="Proteomes" id="UP001141327">
    <property type="component" value="Unassembled WGS sequence"/>
</dbReference>
<feature type="domain" description="Cyclin C-terminal" evidence="7">
    <location>
        <begin position="308"/>
        <end position="425"/>
    </location>
</feature>